<reference evidence="1" key="1">
    <citation type="journal article" date="2020" name="Stud. Mycol.">
        <title>101 Dothideomycetes genomes: a test case for predicting lifestyles and emergence of pathogens.</title>
        <authorList>
            <person name="Haridas S."/>
            <person name="Albert R."/>
            <person name="Binder M."/>
            <person name="Bloem J."/>
            <person name="Labutti K."/>
            <person name="Salamov A."/>
            <person name="Andreopoulos B."/>
            <person name="Baker S."/>
            <person name="Barry K."/>
            <person name="Bills G."/>
            <person name="Bluhm B."/>
            <person name="Cannon C."/>
            <person name="Castanera R."/>
            <person name="Culley D."/>
            <person name="Daum C."/>
            <person name="Ezra D."/>
            <person name="Gonzalez J."/>
            <person name="Henrissat B."/>
            <person name="Kuo A."/>
            <person name="Liang C."/>
            <person name="Lipzen A."/>
            <person name="Lutzoni F."/>
            <person name="Magnuson J."/>
            <person name="Mondo S."/>
            <person name="Nolan M."/>
            <person name="Ohm R."/>
            <person name="Pangilinan J."/>
            <person name="Park H.-J."/>
            <person name="Ramirez L."/>
            <person name="Alfaro M."/>
            <person name="Sun H."/>
            <person name="Tritt A."/>
            <person name="Yoshinaga Y."/>
            <person name="Zwiers L.-H."/>
            <person name="Turgeon B."/>
            <person name="Goodwin S."/>
            <person name="Spatafora J."/>
            <person name="Crous P."/>
            <person name="Grigoriev I."/>
        </authorList>
    </citation>
    <scope>NUCLEOTIDE SEQUENCE</scope>
    <source>
        <strain evidence="1">CBS 260.36</strain>
    </source>
</reference>
<accession>A0A9P4J664</accession>
<gene>
    <name evidence="1" type="ORF">K461DRAFT_118791</name>
</gene>
<sequence>MSGDGGGGMAADRSSHWTLLRHQYFLLGITDHQTHAPASFYSIPGSGCRSFNFVGSRRPPSTLLAGPPSCSPRSAIRRSCIDAEGLNRTANHSLRYAIYQSLGWTVLSLYYSQRRCIHRSHALLQASQPVGGETDTEICQVAINPRDRT</sequence>
<dbReference type="EMBL" id="ML996084">
    <property type="protein sequence ID" value="KAF2153925.1"/>
    <property type="molecule type" value="Genomic_DNA"/>
</dbReference>
<name>A0A9P4J664_9PEZI</name>
<organism evidence="1 2">
    <name type="scientific">Myriangium duriaei CBS 260.36</name>
    <dbReference type="NCBI Taxonomy" id="1168546"/>
    <lineage>
        <taxon>Eukaryota</taxon>
        <taxon>Fungi</taxon>
        <taxon>Dikarya</taxon>
        <taxon>Ascomycota</taxon>
        <taxon>Pezizomycotina</taxon>
        <taxon>Dothideomycetes</taxon>
        <taxon>Dothideomycetidae</taxon>
        <taxon>Myriangiales</taxon>
        <taxon>Myriangiaceae</taxon>
        <taxon>Myriangium</taxon>
    </lineage>
</organism>
<dbReference type="AlphaFoldDB" id="A0A9P4J664"/>
<protein>
    <submittedName>
        <fullName evidence="1">Uncharacterized protein</fullName>
    </submittedName>
</protein>
<comment type="caution">
    <text evidence="1">The sequence shown here is derived from an EMBL/GenBank/DDBJ whole genome shotgun (WGS) entry which is preliminary data.</text>
</comment>
<proteinExistence type="predicted"/>
<evidence type="ECO:0000313" key="1">
    <source>
        <dbReference type="EMBL" id="KAF2153925.1"/>
    </source>
</evidence>
<keyword evidence="2" id="KW-1185">Reference proteome</keyword>
<dbReference type="Proteomes" id="UP000799439">
    <property type="component" value="Unassembled WGS sequence"/>
</dbReference>
<evidence type="ECO:0000313" key="2">
    <source>
        <dbReference type="Proteomes" id="UP000799439"/>
    </source>
</evidence>